<evidence type="ECO:0000256" key="6">
    <source>
        <dbReference type="SAM" id="Phobius"/>
    </source>
</evidence>
<sequence>MSTKQSHYIQSDFIILLTLFICVSLISIYNAQQLPQYNGDEFVLKQILWFIAGILIAAVIQFFDLEQLYKASILIYIVGVLVLIGLLISPESIAPIIKGQKSWFTLPGMSMQPAEFTKITTVLYLAAAISRHKQKYEISSLKSDSLLFLKIVLITAIPVILIMNQPDFGTSMVYIFIACMMVLLSGIDWKIIIGLILAFTIIIGGAVGLTVKFPEMSQELIGLEEYQVKRVTSWLDPSQETTNDTFQFDRSIRALGSGQLFGKGLSSLQVGTPDNHTDFIFSVIGESFGFLGTAIVVFLYFLLLYKLVTLGLTSSQHTPFGAYLCLGYMSILLIHAFQNIGMTIGIMPITGIPLLLISYGGSSVLATMIGLGLVYRVAVEYSIQQDYLFK</sequence>
<dbReference type="InterPro" id="IPR018365">
    <property type="entry name" value="Cell_cycle_FtsW-rel_CS"/>
</dbReference>
<organism evidence="7 8">
    <name type="scientific">Virgibacillus subterraneus</name>
    <dbReference type="NCBI Taxonomy" id="621109"/>
    <lineage>
        <taxon>Bacteria</taxon>
        <taxon>Bacillati</taxon>
        <taxon>Bacillota</taxon>
        <taxon>Bacilli</taxon>
        <taxon>Bacillales</taxon>
        <taxon>Bacillaceae</taxon>
        <taxon>Virgibacillus</taxon>
    </lineage>
</organism>
<dbReference type="EMBL" id="FOEH01000006">
    <property type="protein sequence ID" value="SEQ80939.1"/>
    <property type="molecule type" value="Genomic_DNA"/>
</dbReference>
<feature type="transmembrane region" description="Helical" evidence="6">
    <location>
        <begin position="352"/>
        <end position="375"/>
    </location>
</feature>
<feature type="transmembrane region" description="Helical" evidence="6">
    <location>
        <begin position="320"/>
        <end position="340"/>
    </location>
</feature>
<evidence type="ECO:0000256" key="4">
    <source>
        <dbReference type="ARBA" id="ARBA00022989"/>
    </source>
</evidence>
<proteinExistence type="predicted"/>
<keyword evidence="2 6" id="KW-0812">Transmembrane</keyword>
<dbReference type="Proteomes" id="UP000198733">
    <property type="component" value="Unassembled WGS sequence"/>
</dbReference>
<feature type="transmembrane region" description="Helical" evidence="6">
    <location>
        <begin position="288"/>
        <end position="308"/>
    </location>
</feature>
<protein>
    <submittedName>
        <fullName evidence="7">Cell elongation-specific peptidoglycan biosynthesis regulator RodA</fullName>
    </submittedName>
</protein>
<keyword evidence="8" id="KW-1185">Reference proteome</keyword>
<evidence type="ECO:0000313" key="7">
    <source>
        <dbReference type="EMBL" id="SEQ80939.1"/>
    </source>
</evidence>
<evidence type="ECO:0000256" key="3">
    <source>
        <dbReference type="ARBA" id="ARBA00022960"/>
    </source>
</evidence>
<accession>A0A1H9J2H6</accession>
<feature type="transmembrane region" description="Helical" evidence="6">
    <location>
        <begin position="191"/>
        <end position="211"/>
    </location>
</feature>
<keyword evidence="4 6" id="KW-1133">Transmembrane helix</keyword>
<feature type="transmembrane region" description="Helical" evidence="6">
    <location>
        <begin position="13"/>
        <end position="31"/>
    </location>
</feature>
<dbReference type="PANTHER" id="PTHR30474">
    <property type="entry name" value="CELL CYCLE PROTEIN"/>
    <property type="match status" value="1"/>
</dbReference>
<feature type="transmembrane region" description="Helical" evidence="6">
    <location>
        <begin position="69"/>
        <end position="88"/>
    </location>
</feature>
<reference evidence="7 8" key="1">
    <citation type="submission" date="2016-10" db="EMBL/GenBank/DDBJ databases">
        <authorList>
            <person name="Varghese N."/>
            <person name="Submissions S."/>
        </authorList>
    </citation>
    <scope>NUCLEOTIDE SEQUENCE [LARGE SCALE GENOMIC DNA]</scope>
    <source>
        <strain evidence="7 8">CGMCC 1.7734</strain>
    </source>
</reference>
<gene>
    <name evidence="7" type="ORF">SAMN05216232_3373</name>
</gene>
<feature type="transmembrane region" description="Helical" evidence="6">
    <location>
        <begin position="168"/>
        <end position="184"/>
    </location>
</feature>
<dbReference type="InterPro" id="IPR001182">
    <property type="entry name" value="FtsW/RodA"/>
</dbReference>
<evidence type="ECO:0000256" key="2">
    <source>
        <dbReference type="ARBA" id="ARBA00022692"/>
    </source>
</evidence>
<comment type="subcellular location">
    <subcellularLocation>
        <location evidence="1">Membrane</location>
        <topology evidence="1">Multi-pass membrane protein</topology>
    </subcellularLocation>
</comment>
<feature type="transmembrane region" description="Helical" evidence="6">
    <location>
        <begin position="145"/>
        <end position="162"/>
    </location>
</feature>
<dbReference type="PANTHER" id="PTHR30474:SF1">
    <property type="entry name" value="PEPTIDOGLYCAN GLYCOSYLTRANSFERASE MRDB"/>
    <property type="match status" value="1"/>
</dbReference>
<evidence type="ECO:0000313" key="8">
    <source>
        <dbReference type="Proteomes" id="UP000198733"/>
    </source>
</evidence>
<dbReference type="PROSITE" id="PS00428">
    <property type="entry name" value="FTSW_RODA_SPOVE"/>
    <property type="match status" value="1"/>
</dbReference>
<keyword evidence="3" id="KW-0133">Cell shape</keyword>
<keyword evidence="5 6" id="KW-0472">Membrane</keyword>
<name>A0A1H9J2H6_9BACI</name>
<comment type="caution">
    <text evidence="7">The sequence shown here is derived from an EMBL/GenBank/DDBJ whole genome shotgun (WGS) entry which is preliminary data.</text>
</comment>
<evidence type="ECO:0000256" key="1">
    <source>
        <dbReference type="ARBA" id="ARBA00004141"/>
    </source>
</evidence>
<feature type="transmembrane region" description="Helical" evidence="6">
    <location>
        <begin position="43"/>
        <end position="63"/>
    </location>
</feature>
<dbReference type="RefSeq" id="WP_092505697.1">
    <property type="nucleotide sequence ID" value="NZ_FOEH01000006.1"/>
</dbReference>
<dbReference type="Pfam" id="PF01098">
    <property type="entry name" value="FTSW_RODA_SPOVE"/>
    <property type="match status" value="1"/>
</dbReference>
<evidence type="ECO:0000256" key="5">
    <source>
        <dbReference type="ARBA" id="ARBA00023136"/>
    </source>
</evidence>